<proteinExistence type="predicted"/>
<gene>
    <name evidence="1" type="ORF">LCGC14_2932940</name>
</gene>
<feature type="non-terminal residue" evidence="1">
    <location>
        <position position="251"/>
    </location>
</feature>
<comment type="caution">
    <text evidence="1">The sequence shown here is derived from an EMBL/GenBank/DDBJ whole genome shotgun (WGS) entry which is preliminary data.</text>
</comment>
<accession>A0A0F9ABD1</accession>
<dbReference type="EMBL" id="LAZR01058595">
    <property type="protein sequence ID" value="KKK69546.1"/>
    <property type="molecule type" value="Genomic_DNA"/>
</dbReference>
<evidence type="ECO:0000313" key="1">
    <source>
        <dbReference type="EMBL" id="KKK69546.1"/>
    </source>
</evidence>
<protein>
    <submittedName>
        <fullName evidence="1">Uncharacterized protein</fullName>
    </submittedName>
</protein>
<sequence>MEIEFRTPTQLSDEEWGVLVQDYKAGMGFKDLERKHRVRGGSITTALRRAEVPRRDVARQTISFEQSSDEDVAAVVVQDREKEGLKAQAAHYQRLYKEAIRSAATQEVLVQALRETVQAMPVLSSQSVVVPRHKADGTHTAVLQLSDLHVGEVVSQATMGGLGQYNLDIFRQRVGLWLQKVIHLVDLRRGRLEIPRLVVLADGDFVSGGMVNELVRTNVTHVMHQAIYTAKLIAFAIAQLARLFEEVVVSC</sequence>
<organism evidence="1">
    <name type="scientific">marine sediment metagenome</name>
    <dbReference type="NCBI Taxonomy" id="412755"/>
    <lineage>
        <taxon>unclassified sequences</taxon>
        <taxon>metagenomes</taxon>
        <taxon>ecological metagenomes</taxon>
    </lineage>
</organism>
<reference evidence="1" key="1">
    <citation type="journal article" date="2015" name="Nature">
        <title>Complex archaea that bridge the gap between prokaryotes and eukaryotes.</title>
        <authorList>
            <person name="Spang A."/>
            <person name="Saw J.H."/>
            <person name="Jorgensen S.L."/>
            <person name="Zaremba-Niedzwiedzka K."/>
            <person name="Martijn J."/>
            <person name="Lind A.E."/>
            <person name="van Eijk R."/>
            <person name="Schleper C."/>
            <person name="Guy L."/>
            <person name="Ettema T.J."/>
        </authorList>
    </citation>
    <scope>NUCLEOTIDE SEQUENCE</scope>
</reference>
<name>A0A0F9ABD1_9ZZZZ</name>
<dbReference type="AlphaFoldDB" id="A0A0F9ABD1"/>